<dbReference type="GO" id="GO:0051295">
    <property type="term" value="P:establishment of meiotic spindle localization"/>
    <property type="evidence" value="ECO:0007669"/>
    <property type="project" value="TreeGrafter"/>
</dbReference>
<evidence type="ECO:0000256" key="3">
    <source>
        <dbReference type="ARBA" id="ARBA00022490"/>
    </source>
</evidence>
<keyword evidence="10" id="KW-0539">Nucleus</keyword>
<dbReference type="GO" id="GO:0007051">
    <property type="term" value="P:spindle organization"/>
    <property type="evidence" value="ECO:0007669"/>
    <property type="project" value="UniProtKB-ARBA"/>
</dbReference>
<dbReference type="EMBL" id="AMQN01010922">
    <property type="status" value="NOT_ANNOTATED_CDS"/>
    <property type="molecule type" value="Genomic_DNA"/>
</dbReference>
<dbReference type="CDD" id="cd23767">
    <property type="entry name" value="IQCD"/>
    <property type="match status" value="1"/>
</dbReference>
<dbReference type="CDD" id="cd21224">
    <property type="entry name" value="CH_ASPM_rpt2"/>
    <property type="match status" value="1"/>
</dbReference>
<keyword evidence="3" id="KW-0963">Cytoplasm</keyword>
<dbReference type="GO" id="GO:0051301">
    <property type="term" value="P:cell division"/>
    <property type="evidence" value="ECO:0007669"/>
    <property type="project" value="UniProtKB-KW"/>
</dbReference>
<evidence type="ECO:0000256" key="12">
    <source>
        <dbReference type="PROSITE-ProRule" id="PRU00259"/>
    </source>
</evidence>
<dbReference type="InterPro" id="IPR027417">
    <property type="entry name" value="P-loop_NTPase"/>
</dbReference>
<name>R7TU08_CAPTE</name>
<dbReference type="Gene3D" id="2.60.40.10">
    <property type="entry name" value="Immunoglobulins"/>
    <property type="match status" value="1"/>
</dbReference>
<feature type="domain" description="Calponin-homology (CH)" evidence="14">
    <location>
        <begin position="1050"/>
        <end position="1186"/>
    </location>
</feature>
<organism evidence="15">
    <name type="scientific">Capitella teleta</name>
    <name type="common">Polychaete worm</name>
    <dbReference type="NCBI Taxonomy" id="283909"/>
    <lineage>
        <taxon>Eukaryota</taxon>
        <taxon>Metazoa</taxon>
        <taxon>Spiralia</taxon>
        <taxon>Lophotrochozoa</taxon>
        <taxon>Annelida</taxon>
        <taxon>Polychaeta</taxon>
        <taxon>Sedentaria</taxon>
        <taxon>Scolecida</taxon>
        <taxon>Capitellidae</taxon>
        <taxon>Capitella</taxon>
    </lineage>
</organism>
<dbReference type="Gene3D" id="1.20.5.190">
    <property type="match status" value="26"/>
</dbReference>
<keyword evidence="8" id="KW-0112">Calmodulin-binding</keyword>
<gene>
    <name evidence="15" type="ORF">CAPTEDRAFT_220529</name>
</gene>
<evidence type="ECO:0000256" key="9">
    <source>
        <dbReference type="ARBA" id="ARBA00023054"/>
    </source>
</evidence>
<evidence type="ECO:0000313" key="17">
    <source>
        <dbReference type="Proteomes" id="UP000014760"/>
    </source>
</evidence>
<dbReference type="InterPro" id="IPR031549">
    <property type="entry name" value="ASH"/>
</dbReference>
<dbReference type="STRING" id="283909.R7TU08"/>
<evidence type="ECO:0000256" key="7">
    <source>
        <dbReference type="ARBA" id="ARBA00022776"/>
    </source>
</evidence>
<keyword evidence="11" id="KW-0131">Cell cycle</keyword>
<dbReference type="Proteomes" id="UP000014760">
    <property type="component" value="Unassembled WGS sequence"/>
</dbReference>
<dbReference type="Pfam" id="PF00307">
    <property type="entry name" value="CH"/>
    <property type="match status" value="1"/>
</dbReference>
<reference evidence="15 17" key="2">
    <citation type="journal article" date="2013" name="Nature">
        <title>Insights into bilaterian evolution from three spiralian genomes.</title>
        <authorList>
            <person name="Simakov O."/>
            <person name="Marletaz F."/>
            <person name="Cho S.J."/>
            <person name="Edsinger-Gonzales E."/>
            <person name="Havlak P."/>
            <person name="Hellsten U."/>
            <person name="Kuo D.H."/>
            <person name="Larsson T."/>
            <person name="Lv J."/>
            <person name="Arendt D."/>
            <person name="Savage R."/>
            <person name="Osoegawa K."/>
            <person name="de Jong P."/>
            <person name="Grimwood J."/>
            <person name="Chapman J.A."/>
            <person name="Shapiro H."/>
            <person name="Aerts A."/>
            <person name="Otillar R.P."/>
            <person name="Terry A.Y."/>
            <person name="Boore J.L."/>
            <person name="Grigoriev I.V."/>
            <person name="Lindberg D.R."/>
            <person name="Seaver E.C."/>
            <person name="Weisblat D.A."/>
            <person name="Putnam N.H."/>
            <person name="Rokhsar D.S."/>
        </authorList>
    </citation>
    <scope>NUCLEOTIDE SEQUENCE</scope>
    <source>
        <strain evidence="15 17">I ESC-2004</strain>
    </source>
</reference>
<dbReference type="SUPFAM" id="SSF47576">
    <property type="entry name" value="Calponin-homology domain, CH-domain"/>
    <property type="match status" value="1"/>
</dbReference>
<dbReference type="EMBL" id="KB308570">
    <property type="protein sequence ID" value="ELT97378.1"/>
    <property type="molecule type" value="Genomic_DNA"/>
</dbReference>
<evidence type="ECO:0000256" key="4">
    <source>
        <dbReference type="ARBA" id="ARBA00022553"/>
    </source>
</evidence>
<feature type="domain" description="Calponin-homology (CH)" evidence="14">
    <location>
        <begin position="1244"/>
        <end position="1393"/>
    </location>
</feature>
<dbReference type="GO" id="GO:0000278">
    <property type="term" value="P:mitotic cell cycle"/>
    <property type="evidence" value="ECO:0007669"/>
    <property type="project" value="TreeGrafter"/>
</dbReference>
<dbReference type="InterPro" id="IPR000048">
    <property type="entry name" value="IQ_motif_EF-hand-BS"/>
</dbReference>
<dbReference type="PROSITE" id="PS50021">
    <property type="entry name" value="CH"/>
    <property type="match status" value="2"/>
</dbReference>
<evidence type="ECO:0000256" key="2">
    <source>
        <dbReference type="ARBA" id="ARBA00004496"/>
    </source>
</evidence>
<evidence type="ECO:0000256" key="13">
    <source>
        <dbReference type="SAM" id="MobiDB-lite"/>
    </source>
</evidence>
<dbReference type="Gene3D" id="1.10.418.10">
    <property type="entry name" value="Calponin-like domain"/>
    <property type="match status" value="2"/>
</dbReference>
<evidence type="ECO:0000256" key="10">
    <source>
        <dbReference type="ARBA" id="ARBA00023242"/>
    </source>
</evidence>
<reference evidence="16" key="3">
    <citation type="submission" date="2015-06" db="UniProtKB">
        <authorList>
            <consortium name="EnsemblMetazoa"/>
        </authorList>
    </citation>
    <scope>IDENTIFICATION</scope>
</reference>
<dbReference type="PROSITE" id="PS50096">
    <property type="entry name" value="IQ"/>
    <property type="match status" value="42"/>
</dbReference>
<dbReference type="PANTHER" id="PTHR22706">
    <property type="entry name" value="ASSEMBLY FACTOR FOR SPINDLE MICROTUBULES"/>
    <property type="match status" value="1"/>
</dbReference>
<evidence type="ECO:0000313" key="15">
    <source>
        <dbReference type="EMBL" id="ELT97378.1"/>
    </source>
</evidence>
<evidence type="ECO:0000256" key="1">
    <source>
        <dbReference type="ARBA" id="ARBA00004123"/>
    </source>
</evidence>
<dbReference type="InterPro" id="IPR013783">
    <property type="entry name" value="Ig-like_fold"/>
</dbReference>
<dbReference type="SMART" id="SM00033">
    <property type="entry name" value="CH"/>
    <property type="match status" value="2"/>
</dbReference>
<sequence>MENCPPSPSIPLTPGRKRRSWFEPGTSLSYSIAVEQPTVSIPVTPPDAEIDILTLSHFATPPRIDFGEFRTKKEKCRYLKVKNPEEFEQKVLIERFPYKKGFSINMEKFVVPPEDEVLLTIKWIPQEACNCREMILMRVDGVYRLQAYVFGRVTDPPKPKKRKAIGNRGTRKPFGMIQSDKVNVQVTTATAELPMPKRVPFAVNNSSNVAEIPGDLPTGDFKGFETVILHKNDPNIPDTPTRRATFIKDAENLAFPNTPTRRATFKKDDPDLPVTPLRRTTFMKDHSPLPNTPVIDSPKHLSLAARNSPSHRKLFLPSSPQIDEEIAFESSSGSLHLDDLSFVRRPSHVQRESLLNDVSQSPQLLENRLKSLLETPEVFKRKSPELVVSPVASNYCTAFTTPYRSPENASEDENEVFEESLMFLAEKEEKEMAVMEEAVHRVREQEDLVMETEIIGEELEMEEFQEVSTKINTTKFVVVDTKTKVTRQKQSHVDFEIVTTETEKILKFTPTKNRPNVGSDSSPSVMDFVMEQKFPYFDISMNCDNSMVVSTPMIPADQKKQSLTKSHAPSPIHINQETVTKLRLSSDEASSLNVSQNSKQDPFSETPARRVRRRVSSQTFSKPTSVDDLRRLSQISATSPSELLIDDSATHSINVSLPAQEDITHIAFPMPETTELFPIHVNPSQTIPSKAAPVSNMKKRRSISSSKQDLKNKVSKTAPPCNKKRRSLEGKAQDAPTKDSAGAKLTRTQMLRRAVALGKPLPKAAGDKKNVTKTIRRLSGGRKSPHKSAKPAVPSRLLLLKKKQTTALPKHPLPYAAKNMYYDERWLEKQEKGFVTWLNFVLTPPDEHVEAQKPKKINARALCLEAPETRNPHLAPTKEVLSFKAYSAKKKLNRLRRAACNLFQSEACVHVTEKLEREITCGRIMVRPDRKIHMDLGIKQKILELMLSYNPLWLRMGLETVYGELIPLHNNADVMSLSRFIVTRLLSDPDIEAEYSHPSVPHLFKEGYDVAMGKFTLKKFLLMVYFMDLAKGARLIDHDPCLFCKNSDIKTSREVLITFAKEFLRGEGDITRHLSYLGYSVSHVQTALDEFDFAVNNLATDLRDGIRITRVIEMLTSSWSLHTSLRVPAISRLQKVHNVGLAMKALAKKGVTVDTVKGAKIEARDLVDGHREKTHALLWSIIFNFQVEFMLNEAQLRQEVDFLQQNLHLRTRMAALDASIVDVAALGLPRDKRESLDSGVYFKSRTLSLLLKWSAFVCAHYGLKVENFTVSFSDGRALCYLLHHYHPSLLPLDAIHEDTTLSCHMERTSSGSSNSDGEEDSFIENWTHTVSPNQKEKMDQLLVNEKSNFKVLYEKISELGGIPFMVKFSDMSNTIPDEKVVITFVSYLCARLLDLRDETRAARKIQAWWRERKLQVNIKSYKDRSRAVLVLQRAVRRFLVKRREDRLALAAVIVQRLWRWRRMERRINESIAKKRFFKENHSAIVIQGAVRRYLHRIRTVHQHQAAIRIQCTWRQYLCRRKFLVLREVTLTIQRRYRASLVARRMRFEFVLQRSAALVIQSGVRAYLGKRNQAALKIQSWFRARRARGNFLEKRNSVIVLQSVYRGIRAQRDFKVLRSVVVCLQRRIRANQSARRERQNFVQLRNAAVVIQRAYRKRMLDLEEWEREEAAMVIQRAYRRWFSAWKFQEKCQAAVVIQSAFRRHLAQKSYAQQINAIVTIQSWVRMVLVKTRVAEEMEAAYILQRYWRAALIGHRQKQSYQKLRSAVIALQRGFRHKRECREKAAVQIQAAYRMLAARRAFLDRRNAAVAIQAWYRAVREQQQYSSMQMAAILIQHKWRAVRDGRLKRMEFLKTQKAVVLIQSVYRMHVLCKGYQSKRQAAITIQKMVRCRQAKQAFGDLKETTLKVQRRWRCLLQAREIRKGFLTLRRSVLRMQSLYRQRREVECRQKRAALAIQSAFRMYRARRAFLTQKRAAIVIQRELRRVRCQTDYMHTVACVRKLQQYFRSYQQMKEDRAKFVRVKHAACFIQATFKMNIARQNFLQQKAVAVQIQSWFRCRITRKRYEALKRGTLLLQRKFRAHKLMEDHRRRFLNLRKAASLIQRTYRAKQQKRQAYLTTRSAAIQIQAAYRMHQQRQAYLTTRSAAIQIQTAYRMHQQRQAYLTTRSAAIQIQAAYRMHQQRQAYLTTRSAAIQIQAAYRRHQQRQAYLTTRSAAIQIQAAYRMHQQRQAYLTTRSAAIQIQAAYRMHQQRQAYLTTRSAAIQIQTAYRMHQQRHAYLTTRSAAIQIQAAYRRHQQRQAYLTTRSAAIQIQAAYRMHQHRQAYLTTRSAAIQIQAAYRRHQQCQAYLTTRSAAIQIQAAYRMHQQRQAYLTTRSAAIQIQAAYRRHQQRQAYLTTRSAAIQIQAAYRMHQQRQAYLTTRSAAIQIQAAYRMHQQRQAYLTTRSAAIQIQAAYRMHQQRQAYLTTRSAAIQIQAVYRMHQQRQAYLTTRSAAIQIQAAYRMHQQRQAYLTTRSAAIQIQAAYRMHQQRQAYLTTRSAAIQIQAVYRMHQQRQAYLTTRSAAIQIQAAYRMHQQRQAYLTTRSAAIQIQSFMRMLLARSQFIRQKRSVVVLQRHFTGLLLMKTMRERFICKKTSAIVIQRAYRNYLLRRNDKRRQAAVRLQTAWRAYTLRKRTNACIVIQRRFRAMKLARIQQLYFHVIRGAAIVLQSFFRAIMAKKLAKRMKAAVCIQRTYKGFVARREFLLKRSQIVLLQSLVRREQERRRFLKIRSAVIVMQAQWRAVRIGRHERRCFLIRKGAAITLQAWFKGQRLHRDYLIMRNGFIRLQALHRRNIESQKFSELRDSVIKMQRRRRAISAGREDRQRFLRLRHAATCVQNLFRVKQAQREASAIRKQRHAAAVKVQSAVRGLLARRHFSKRNVAALMIQRRWRAVRDGRLVRREQLMRTAATMVIQNAWRKTSAQRRYQRLRQAAIRVQSLCKAKKQRLEFCKSRASAVTIQRWFRTVLHTRQCRSAYEQKKQAVVIVQRAYRARLQQRTAAVVCIQSHMRSWKQRENYLRLRHSAVLIQRMYRGYKERIRYNALKNAALVLQRLWRCNTAAKKQRLAYLTQKRAAISIQAWFKMHSARSAFRSQKVGFAKLSAVIRGRRQRKRFVALKRAAIVIQQRWRAEKLCQKKRGEFLLRRTAAVSLQAIFRGMLVRRQTRRVRAAVSIQSFWRMFRARENYKVEKMLIQAAVKSRHQYQVKISAATSIQWWFRSKMLLKQTRKDFLSKKRAVIIIQKAYLAYKLRRNEAATRIQACFRRFAACKKYQHTRASVVQAQSFVRGYLAKKKLRDLRMKWHAALAIQRAFRRHQIKTKLKLENTRRSEYLQRYCCVVRYHLMAVRIQRAWHKKQSIVLAQKHLSSVIVIQRWLKTILVRAKFLRQLAAVRVVQKAKKRDAACILQTAVRRWLAKKQEEKFTEAALLIQSHWRGRKVRRASTSKALRNIRKQVLEANRKATVDQRLGNRMRRAVDNLFKYKQLAYVLQAVMDIDVATRFSHVCCRELVEHGAVPVIFRLIRSCNRSVPHMEIVKYSVNVLLNLAKYEETRGAVYQEEGSIDCLIELLQIYREKGAIFTKVCTLLGVLCYDPQSRKEVFENKKVVEKLNSLHKLTSRKHKMNKDRKTVQNKMAASRSLSSTMPIMAPVVKTPRVSPDWVLSKNKMQEIEDPMAAINFVMDTLRLR</sequence>
<feature type="repeat" description="ARM" evidence="12">
    <location>
        <begin position="3544"/>
        <end position="3591"/>
    </location>
</feature>
<dbReference type="OMA" id="QSHWRAT"/>
<evidence type="ECO:0000256" key="6">
    <source>
        <dbReference type="ARBA" id="ARBA00022737"/>
    </source>
</evidence>
<keyword evidence="5" id="KW-0132">Cell division</keyword>
<keyword evidence="6" id="KW-0677">Repeat</keyword>
<keyword evidence="9" id="KW-0175">Coiled coil</keyword>
<dbReference type="InterPro" id="IPR001715">
    <property type="entry name" value="CH_dom"/>
</dbReference>
<dbReference type="SMART" id="SM00015">
    <property type="entry name" value="IQ"/>
    <property type="match status" value="71"/>
</dbReference>
<dbReference type="OrthoDB" id="2148418at2759"/>
<dbReference type="CDD" id="cd21223">
    <property type="entry name" value="CH_ASPM_rpt1"/>
    <property type="match status" value="1"/>
</dbReference>
<dbReference type="GO" id="GO:0005737">
    <property type="term" value="C:cytoplasm"/>
    <property type="evidence" value="ECO:0007669"/>
    <property type="project" value="UniProtKB-SubCell"/>
</dbReference>
<feature type="region of interest" description="Disordered" evidence="13">
    <location>
        <begin position="684"/>
        <end position="742"/>
    </location>
</feature>
<dbReference type="SUPFAM" id="SSF52540">
    <property type="entry name" value="P-loop containing nucleoside triphosphate hydrolases"/>
    <property type="match status" value="10"/>
</dbReference>
<accession>R7TU08</accession>
<evidence type="ECO:0000256" key="8">
    <source>
        <dbReference type="ARBA" id="ARBA00022860"/>
    </source>
</evidence>
<evidence type="ECO:0000313" key="16">
    <source>
        <dbReference type="EnsemblMetazoa" id="CapteP220529"/>
    </source>
</evidence>
<dbReference type="EnsemblMetazoa" id="CapteT220529">
    <property type="protein sequence ID" value="CapteP220529"/>
    <property type="gene ID" value="CapteG220529"/>
</dbReference>
<dbReference type="InterPro" id="IPR016024">
    <property type="entry name" value="ARM-type_fold"/>
</dbReference>
<dbReference type="GO" id="GO:0005516">
    <property type="term" value="F:calmodulin binding"/>
    <property type="evidence" value="ECO:0007669"/>
    <property type="project" value="UniProtKB-KW"/>
</dbReference>
<dbReference type="SUPFAM" id="SSF48371">
    <property type="entry name" value="ARM repeat"/>
    <property type="match status" value="1"/>
</dbReference>
<dbReference type="Pfam" id="PF00612">
    <property type="entry name" value="IQ"/>
    <property type="match status" value="39"/>
</dbReference>
<dbReference type="InterPro" id="IPR036872">
    <property type="entry name" value="CH_dom_sf"/>
</dbReference>
<evidence type="ECO:0000256" key="11">
    <source>
        <dbReference type="ARBA" id="ARBA00023306"/>
    </source>
</evidence>
<dbReference type="Gene3D" id="1.25.10.10">
    <property type="entry name" value="Leucine-rich Repeat Variant"/>
    <property type="match status" value="1"/>
</dbReference>
<dbReference type="HOGENOM" id="CLU_000237_0_0_1"/>
<dbReference type="Gene3D" id="1.20.5.1190">
    <property type="entry name" value="iswi atpase"/>
    <property type="match status" value="1"/>
</dbReference>
<evidence type="ECO:0000259" key="14">
    <source>
        <dbReference type="PROSITE" id="PS50021"/>
    </source>
</evidence>
<dbReference type="PANTHER" id="PTHR22706:SF1">
    <property type="entry name" value="ASSEMBLY FACTOR FOR SPINDLE MICROTUBULES"/>
    <property type="match status" value="1"/>
</dbReference>
<feature type="compositionally biased region" description="Polar residues" evidence="13">
    <location>
        <begin position="587"/>
        <end position="603"/>
    </location>
</feature>
<dbReference type="InterPro" id="IPR011989">
    <property type="entry name" value="ARM-like"/>
</dbReference>
<keyword evidence="17" id="KW-1185">Reference proteome</keyword>
<keyword evidence="7" id="KW-0498">Mitosis</keyword>
<dbReference type="FunFam" id="1.10.418.10:FF:000051">
    <property type="entry name" value="Abnormal spindle-like microcephaly-associated protein homolog"/>
    <property type="match status" value="1"/>
</dbReference>
<feature type="region of interest" description="Disordered" evidence="13">
    <location>
        <begin position="582"/>
        <end position="623"/>
    </location>
</feature>
<keyword evidence="4" id="KW-0597">Phosphoprotein</keyword>
<dbReference type="GO" id="GO:0005634">
    <property type="term" value="C:nucleus"/>
    <property type="evidence" value="ECO:0007669"/>
    <property type="project" value="UniProtKB-SubCell"/>
</dbReference>
<protein>
    <recommendedName>
        <fullName evidence="14">Calponin-homology (CH) domain-containing protein</fullName>
    </recommendedName>
</protein>
<evidence type="ECO:0000256" key="5">
    <source>
        <dbReference type="ARBA" id="ARBA00022618"/>
    </source>
</evidence>
<dbReference type="InterPro" id="IPR051185">
    <property type="entry name" value="ASPM"/>
</dbReference>
<dbReference type="Pfam" id="PF15780">
    <property type="entry name" value="ASH"/>
    <property type="match status" value="1"/>
</dbReference>
<proteinExistence type="predicted"/>
<dbReference type="GO" id="GO:0000922">
    <property type="term" value="C:spindle pole"/>
    <property type="evidence" value="ECO:0007669"/>
    <property type="project" value="TreeGrafter"/>
</dbReference>
<dbReference type="InterPro" id="IPR000225">
    <property type="entry name" value="Armadillo"/>
</dbReference>
<dbReference type="PROSITE" id="PS50176">
    <property type="entry name" value="ARM_REPEAT"/>
    <property type="match status" value="1"/>
</dbReference>
<comment type="subcellular location">
    <subcellularLocation>
        <location evidence="2">Cytoplasm</location>
    </subcellularLocation>
    <subcellularLocation>
        <location evidence="1">Nucleus</location>
    </subcellularLocation>
</comment>
<reference evidence="17" key="1">
    <citation type="submission" date="2012-12" db="EMBL/GenBank/DDBJ databases">
        <authorList>
            <person name="Hellsten U."/>
            <person name="Grimwood J."/>
            <person name="Chapman J.A."/>
            <person name="Shapiro H."/>
            <person name="Aerts A."/>
            <person name="Otillar R.P."/>
            <person name="Terry A.Y."/>
            <person name="Boore J.L."/>
            <person name="Simakov O."/>
            <person name="Marletaz F."/>
            <person name="Cho S.-J."/>
            <person name="Edsinger-Gonzales E."/>
            <person name="Havlak P."/>
            <person name="Kuo D.-H."/>
            <person name="Larsson T."/>
            <person name="Lv J."/>
            <person name="Arendt D."/>
            <person name="Savage R."/>
            <person name="Osoegawa K."/>
            <person name="de Jong P."/>
            <person name="Lindberg D.R."/>
            <person name="Seaver E.C."/>
            <person name="Weisblat D.A."/>
            <person name="Putnam N.H."/>
            <person name="Grigoriev I.V."/>
            <person name="Rokhsar D.S."/>
        </authorList>
    </citation>
    <scope>NUCLEOTIDE SEQUENCE</scope>
    <source>
        <strain evidence="17">I ESC-2004</strain>
    </source>
</reference>